<reference evidence="1" key="1">
    <citation type="submission" date="2023-05" db="EMBL/GenBank/DDBJ databases">
        <authorList>
            <consortium name="ELIXIR-Norway"/>
        </authorList>
    </citation>
    <scope>NUCLEOTIDE SEQUENCE</scope>
</reference>
<name>A0AC59ZRA4_RANTA</name>
<evidence type="ECO:0000313" key="1">
    <source>
        <dbReference type="EMBL" id="CAN0474412.1"/>
    </source>
</evidence>
<accession>A0AC59ZRA4</accession>
<dbReference type="Proteomes" id="UP001162501">
    <property type="component" value="Chromosome 31"/>
</dbReference>
<reference evidence="1" key="2">
    <citation type="submission" date="2025-03" db="EMBL/GenBank/DDBJ databases">
        <authorList>
            <consortium name="ELIXIR-Norway"/>
            <consortium name="Elixir Norway"/>
        </authorList>
    </citation>
    <scope>NUCLEOTIDE SEQUENCE</scope>
</reference>
<evidence type="ECO:0000313" key="2">
    <source>
        <dbReference type="Proteomes" id="UP001162501"/>
    </source>
</evidence>
<gene>
    <name evidence="1" type="ORF">MRATA1EN22A_LOCUS20718</name>
</gene>
<dbReference type="EMBL" id="OX596115">
    <property type="protein sequence ID" value="CAN0474412.1"/>
    <property type="molecule type" value="Genomic_DNA"/>
</dbReference>
<organism evidence="1 2">
    <name type="scientific">Rangifer tarandus platyrhynchus</name>
    <name type="common">Svalbard reindeer</name>
    <dbReference type="NCBI Taxonomy" id="3082113"/>
    <lineage>
        <taxon>Eukaryota</taxon>
        <taxon>Metazoa</taxon>
        <taxon>Chordata</taxon>
        <taxon>Craniata</taxon>
        <taxon>Vertebrata</taxon>
        <taxon>Euteleostomi</taxon>
        <taxon>Mammalia</taxon>
        <taxon>Eutheria</taxon>
        <taxon>Laurasiatheria</taxon>
        <taxon>Artiodactyla</taxon>
        <taxon>Ruminantia</taxon>
        <taxon>Pecora</taxon>
        <taxon>Cervidae</taxon>
        <taxon>Odocoileinae</taxon>
        <taxon>Rangifer</taxon>
    </lineage>
</organism>
<protein>
    <submittedName>
        <fullName evidence="1">Uncharacterized protein</fullName>
    </submittedName>
</protein>
<feature type="non-terminal residue" evidence="1">
    <location>
        <position position="1"/>
    </location>
</feature>
<sequence>SFLDLQPVACVLVPILVSIPGKGTRCLLTQLSRIQKLPCSGPERSCSPFAGKFLGFAPKQPGMFWLVWRKAVASAPFEPNRRPSGG</sequence>
<proteinExistence type="predicted"/>
<feature type="non-terminal residue" evidence="1">
    <location>
        <position position="86"/>
    </location>
</feature>